<evidence type="ECO:0000256" key="10">
    <source>
        <dbReference type="SAM" id="MobiDB-lite"/>
    </source>
</evidence>
<feature type="domain" description="WW" evidence="11">
    <location>
        <begin position="676"/>
        <end position="703"/>
    </location>
</feature>
<feature type="domain" description="RRM" evidence="12">
    <location>
        <begin position="247"/>
        <end position="327"/>
    </location>
</feature>
<dbReference type="GO" id="GO:0009908">
    <property type="term" value="P:flower development"/>
    <property type="evidence" value="ECO:0007669"/>
    <property type="project" value="UniProtKB-KW"/>
</dbReference>
<feature type="compositionally biased region" description="Low complexity" evidence="10">
    <location>
        <begin position="53"/>
        <end position="64"/>
    </location>
</feature>
<dbReference type="PANTHER" id="PTHR24012">
    <property type="entry name" value="RNA BINDING PROTEIN"/>
    <property type="match status" value="1"/>
</dbReference>
<evidence type="ECO:0000259" key="11">
    <source>
        <dbReference type="PROSITE" id="PS50020"/>
    </source>
</evidence>
<dbReference type="InterPro" id="IPR000504">
    <property type="entry name" value="RRM_dom"/>
</dbReference>
<evidence type="ECO:0000313" key="13">
    <source>
        <dbReference type="EMBL" id="KAL3508189.1"/>
    </source>
</evidence>
<evidence type="ECO:0000256" key="5">
    <source>
        <dbReference type="ARBA" id="ARBA00022884"/>
    </source>
</evidence>
<keyword evidence="6" id="KW-0287">Flowering</keyword>
<dbReference type="Proteomes" id="UP001630127">
    <property type="component" value="Unassembled WGS sequence"/>
</dbReference>
<gene>
    <name evidence="13" type="ORF">ACH5RR_033571</name>
</gene>
<dbReference type="GO" id="GO:0003723">
    <property type="term" value="F:RNA binding"/>
    <property type="evidence" value="ECO:0007669"/>
    <property type="project" value="UniProtKB-UniRule"/>
</dbReference>
<dbReference type="FunFam" id="3.30.70.330:FF:000374">
    <property type="entry name" value="Flowering time control protein FCA"/>
    <property type="match status" value="1"/>
</dbReference>
<feature type="compositionally biased region" description="Low complexity" evidence="10">
    <location>
        <begin position="751"/>
        <end position="769"/>
    </location>
</feature>
<dbReference type="PROSITE" id="PS50102">
    <property type="entry name" value="RRM"/>
    <property type="match status" value="2"/>
</dbReference>
<dbReference type="Gene3D" id="3.30.70.330">
    <property type="match status" value="2"/>
</dbReference>
<feature type="compositionally biased region" description="Gly residues" evidence="10">
    <location>
        <begin position="1"/>
        <end position="15"/>
    </location>
</feature>
<evidence type="ECO:0000256" key="1">
    <source>
        <dbReference type="ARBA" id="ARBA00004123"/>
    </source>
</evidence>
<feature type="region of interest" description="Disordered" evidence="10">
    <location>
        <begin position="790"/>
        <end position="821"/>
    </location>
</feature>
<dbReference type="EMBL" id="JBJUIK010000013">
    <property type="protein sequence ID" value="KAL3508189.1"/>
    <property type="molecule type" value="Genomic_DNA"/>
</dbReference>
<reference evidence="13 14" key="1">
    <citation type="submission" date="2024-11" db="EMBL/GenBank/DDBJ databases">
        <title>A near-complete genome assembly of Cinchona calisaya.</title>
        <authorList>
            <person name="Lian D.C."/>
            <person name="Zhao X.W."/>
            <person name="Wei L."/>
        </authorList>
    </citation>
    <scope>NUCLEOTIDE SEQUENCE [LARGE SCALE GENOMIC DNA]</scope>
    <source>
        <tissue evidence="13">Nenye</tissue>
    </source>
</reference>
<accession>A0ABD2YNG7</accession>
<evidence type="ECO:0000256" key="3">
    <source>
        <dbReference type="ARBA" id="ARBA00022737"/>
    </source>
</evidence>
<evidence type="ECO:0000256" key="8">
    <source>
        <dbReference type="ARBA" id="ARBA00071861"/>
    </source>
</evidence>
<sequence>MERQRGSGGGGGGDRYGNSLADSHHHYNSTRYSRGGPPNYSRSDNHHHRRSPNNTTGNNINNNYRGGGGGGAHDYHRAFDSPPRYHHPPPPPPSSGGSAEGGGGFRPISSGRGGGEDRDGGFNSNYPMAPVSGQKRGYSYPDSRGSPSGDRFEGGNFIKLFVGSVPRTAMEEDIRPLFDDQGRVLEVALIRDKRTGQHQGCCFVKYATSEEADRAIRALHNQYTLPGGVGPLQVRYADGERERLVEFKLFVGSLNKQATESEIEEIFAPYGRVEDVYLMRDDMRQSRGCGFVKYSQREMALAAINALNGTYTMQGCDQPLTVRFADPKRPRLGESRGGAPAYGGPGFAPRPRFPTPGIRPPTNLGEPLHERIPPNAWQPMSPQNVGTPPNAGMHGFGNQLLPRSGDIDATLGRILGSERGNPDRSLPSFAVSSTPMSQSNYNQPLPQMPSVVPQISPVQKPVQSPQHLTPLSLQPSNAAAFVHPQISHASLRPVTRVQMPQSSGRTPLNQALPSHQLTGLGGQLSVSQPQLPLSATSVIGQASRTSNFQPNVMSAMPNQQQLPAPVQSHQPPNQSPSQLAQLLAQQTQTLQATFQSSQQAFSQLQQQLQMMQPSNQNSVAQQGLQSSEQQSLWAGTVPQKVFNASTDQLGGDVAAASSANSASSITRALASGKCNWTEHTSPEGYKYYYNSTTGESKWEKPEELTLYEQQQQQKPPVQQPQVQPMHPQNLSVQNVPQRQFQVQNQLQTHMQSQIRPQQSLQSSQSLPYQVAGAAGHQNVQELSYTQVQPVTGSKSMDDPAHIQQRHQPAQEWMWKNKPAGM</sequence>
<evidence type="ECO:0000256" key="7">
    <source>
        <dbReference type="ARBA" id="ARBA00023242"/>
    </source>
</evidence>
<dbReference type="SUPFAM" id="SSF51045">
    <property type="entry name" value="WW domain"/>
    <property type="match status" value="1"/>
</dbReference>
<dbReference type="GO" id="GO:0030154">
    <property type="term" value="P:cell differentiation"/>
    <property type="evidence" value="ECO:0007669"/>
    <property type="project" value="UniProtKB-KW"/>
</dbReference>
<dbReference type="InterPro" id="IPR036020">
    <property type="entry name" value="WW_dom_sf"/>
</dbReference>
<keyword evidence="14" id="KW-1185">Reference proteome</keyword>
<keyword evidence="3" id="KW-0677">Repeat</keyword>
<proteinExistence type="predicted"/>
<evidence type="ECO:0000313" key="14">
    <source>
        <dbReference type="Proteomes" id="UP001630127"/>
    </source>
</evidence>
<keyword evidence="2" id="KW-0217">Developmental protein</keyword>
<comment type="subcellular location">
    <subcellularLocation>
        <location evidence="1">Nucleus</location>
    </subcellularLocation>
</comment>
<dbReference type="CDD" id="cd00201">
    <property type="entry name" value="WW"/>
    <property type="match status" value="1"/>
</dbReference>
<comment type="caution">
    <text evidence="13">The sequence shown here is derived from an EMBL/GenBank/DDBJ whole genome shotgun (WGS) entry which is preliminary data.</text>
</comment>
<dbReference type="Pfam" id="PF00076">
    <property type="entry name" value="RRM_1"/>
    <property type="match status" value="2"/>
</dbReference>
<feature type="region of interest" description="Disordered" evidence="10">
    <location>
        <begin position="1"/>
        <end position="151"/>
    </location>
</feature>
<dbReference type="GO" id="GO:0005634">
    <property type="term" value="C:nucleus"/>
    <property type="evidence" value="ECO:0007669"/>
    <property type="project" value="UniProtKB-SubCell"/>
</dbReference>
<dbReference type="AlphaFoldDB" id="A0ABD2YNG7"/>
<dbReference type="SMART" id="SM00360">
    <property type="entry name" value="RRM"/>
    <property type="match status" value="2"/>
</dbReference>
<dbReference type="InterPro" id="IPR035979">
    <property type="entry name" value="RBD_domain_sf"/>
</dbReference>
<dbReference type="Pfam" id="PF00397">
    <property type="entry name" value="WW"/>
    <property type="match status" value="1"/>
</dbReference>
<dbReference type="PRINTS" id="PR00961">
    <property type="entry name" value="HUDSXLRNA"/>
</dbReference>
<dbReference type="Gene3D" id="2.20.70.10">
    <property type="match status" value="1"/>
</dbReference>
<feature type="domain" description="RRM" evidence="12">
    <location>
        <begin position="158"/>
        <end position="239"/>
    </location>
</feature>
<dbReference type="SUPFAM" id="SSF54928">
    <property type="entry name" value="RNA-binding domain, RBD"/>
    <property type="match status" value="2"/>
</dbReference>
<protein>
    <recommendedName>
        <fullName evidence="8">Flowering time control protein FCA</fullName>
    </recommendedName>
</protein>
<feature type="region of interest" description="Disordered" evidence="10">
    <location>
        <begin position="750"/>
        <end position="771"/>
    </location>
</feature>
<dbReference type="InterPro" id="IPR002343">
    <property type="entry name" value="Hud_Sxl_RNA"/>
</dbReference>
<dbReference type="InterPro" id="IPR001202">
    <property type="entry name" value="WW_dom"/>
</dbReference>
<organism evidence="13 14">
    <name type="scientific">Cinchona calisaya</name>
    <dbReference type="NCBI Taxonomy" id="153742"/>
    <lineage>
        <taxon>Eukaryota</taxon>
        <taxon>Viridiplantae</taxon>
        <taxon>Streptophyta</taxon>
        <taxon>Embryophyta</taxon>
        <taxon>Tracheophyta</taxon>
        <taxon>Spermatophyta</taxon>
        <taxon>Magnoliopsida</taxon>
        <taxon>eudicotyledons</taxon>
        <taxon>Gunneridae</taxon>
        <taxon>Pentapetalae</taxon>
        <taxon>asterids</taxon>
        <taxon>lamiids</taxon>
        <taxon>Gentianales</taxon>
        <taxon>Rubiaceae</taxon>
        <taxon>Cinchonoideae</taxon>
        <taxon>Cinchoneae</taxon>
        <taxon>Cinchona</taxon>
    </lineage>
</organism>
<dbReference type="FunFam" id="3.30.70.330:FF:000332">
    <property type="entry name" value="flowering time control protein FCA isoform X2"/>
    <property type="match status" value="1"/>
</dbReference>
<name>A0ABD2YNG7_9GENT</name>
<keyword evidence="4" id="KW-0221">Differentiation</keyword>
<evidence type="ECO:0000256" key="4">
    <source>
        <dbReference type="ARBA" id="ARBA00022782"/>
    </source>
</evidence>
<evidence type="ECO:0000256" key="2">
    <source>
        <dbReference type="ARBA" id="ARBA00022473"/>
    </source>
</evidence>
<dbReference type="PROSITE" id="PS50020">
    <property type="entry name" value="WW_DOMAIN_2"/>
    <property type="match status" value="1"/>
</dbReference>
<keyword evidence="7" id="KW-0539">Nucleus</keyword>
<keyword evidence="5 9" id="KW-0694">RNA-binding</keyword>
<dbReference type="InterPro" id="IPR012677">
    <property type="entry name" value="Nucleotide-bd_a/b_plait_sf"/>
</dbReference>
<evidence type="ECO:0000256" key="6">
    <source>
        <dbReference type="ARBA" id="ARBA00023089"/>
    </source>
</evidence>
<evidence type="ECO:0000256" key="9">
    <source>
        <dbReference type="PROSITE-ProRule" id="PRU00176"/>
    </source>
</evidence>
<evidence type="ECO:0000259" key="12">
    <source>
        <dbReference type="PROSITE" id="PS50102"/>
    </source>
</evidence>
<dbReference type="SMART" id="SM00456">
    <property type="entry name" value="WW"/>
    <property type="match status" value="1"/>
</dbReference>